<dbReference type="SUPFAM" id="SSF55729">
    <property type="entry name" value="Acyl-CoA N-acyltransferases (Nat)"/>
    <property type="match status" value="1"/>
</dbReference>
<evidence type="ECO:0000256" key="3">
    <source>
        <dbReference type="ARBA" id="ARBA00023315"/>
    </source>
</evidence>
<reference evidence="4 5" key="1">
    <citation type="submission" date="2023-10" db="EMBL/GenBank/DDBJ databases">
        <title>Noviherbaspirillum sp. CPCC 100848 genome assembly.</title>
        <authorList>
            <person name="Li X.Y."/>
            <person name="Fang X.M."/>
        </authorList>
    </citation>
    <scope>NUCLEOTIDE SEQUENCE [LARGE SCALE GENOMIC DNA]</scope>
    <source>
        <strain evidence="4 5">CPCC 100848</strain>
    </source>
</reference>
<dbReference type="Pfam" id="PF04958">
    <property type="entry name" value="AstA"/>
    <property type="match status" value="1"/>
</dbReference>
<dbReference type="PANTHER" id="PTHR30420">
    <property type="entry name" value="N-SUCCINYLARGININE DIHYDROLASE"/>
    <property type="match status" value="1"/>
</dbReference>
<keyword evidence="2" id="KW-0808">Transferase</keyword>
<protein>
    <submittedName>
        <fullName evidence="4">Arginine N-succinyltransferase</fullName>
    </submittedName>
</protein>
<dbReference type="RefSeq" id="WP_326506336.1">
    <property type="nucleotide sequence ID" value="NZ_JAWIIV010000007.1"/>
</dbReference>
<sequence length="341" mass="37132">MFVVRPAETSDILALETLAAITTFGVHTLPRTRKSIEKTVDRSIASFARQPQLPADESYCFVLEAPDGSLAGSALISATAGANGTFFAFRNDVLNQVSRDLDISHNVHALTLCSDLTGHSQLSSFHLRNRRNAGAEAALLSRARLLFAAAAPQRFSDRFFASMSGVIDGDGRSPFWEALGRKFFGMDFLEAERMIEGARNRTVIVELMPHYPVYVPLLPADAQAAMEQVHPDGELPFRILSEEGFVSDKYIDIFDGAPVLRAHKNALRSFTDAVACSASAGEDPEAGARLTCLVATLRDEHFRAVMARCSLPPETESVMLPADAMRRLDVVDGDSILCVSL</sequence>
<dbReference type="NCBIfam" id="TIGR03243">
    <property type="entry name" value="arg_catab_AOST"/>
    <property type="match status" value="1"/>
</dbReference>
<accession>A0ABU6J7Y5</accession>
<gene>
    <name evidence="4" type="ORF">RY831_10725</name>
</gene>
<name>A0ABU6J7Y5_9BURK</name>
<dbReference type="InterPro" id="IPR007041">
    <property type="entry name" value="Arg_succinylTrfase_AstA/AruG"/>
</dbReference>
<evidence type="ECO:0000313" key="5">
    <source>
        <dbReference type="Proteomes" id="UP001352263"/>
    </source>
</evidence>
<proteinExistence type="predicted"/>
<dbReference type="Gene3D" id="2.40.40.20">
    <property type="match status" value="1"/>
</dbReference>
<evidence type="ECO:0000256" key="2">
    <source>
        <dbReference type="ARBA" id="ARBA00022679"/>
    </source>
</evidence>
<evidence type="ECO:0000256" key="1">
    <source>
        <dbReference type="ARBA" id="ARBA00022503"/>
    </source>
</evidence>
<dbReference type="PANTHER" id="PTHR30420:SF1">
    <property type="entry name" value="ARGININE N-SUCCINYLTRANSFERASE"/>
    <property type="match status" value="1"/>
</dbReference>
<dbReference type="Proteomes" id="UP001352263">
    <property type="component" value="Unassembled WGS sequence"/>
</dbReference>
<keyword evidence="3" id="KW-0012">Acyltransferase</keyword>
<dbReference type="InterPro" id="IPR016181">
    <property type="entry name" value="Acyl_CoA_acyltransferase"/>
</dbReference>
<evidence type="ECO:0000313" key="4">
    <source>
        <dbReference type="EMBL" id="MEC4719623.1"/>
    </source>
</evidence>
<keyword evidence="5" id="KW-1185">Reference proteome</keyword>
<keyword evidence="1" id="KW-0056">Arginine metabolism</keyword>
<organism evidence="4 5">
    <name type="scientific">Noviherbaspirillum album</name>
    <dbReference type="NCBI Taxonomy" id="3080276"/>
    <lineage>
        <taxon>Bacteria</taxon>
        <taxon>Pseudomonadati</taxon>
        <taxon>Pseudomonadota</taxon>
        <taxon>Betaproteobacteria</taxon>
        <taxon>Burkholderiales</taxon>
        <taxon>Oxalobacteraceae</taxon>
        <taxon>Noviherbaspirillum</taxon>
    </lineage>
</organism>
<dbReference type="EMBL" id="JAWIIV010000007">
    <property type="protein sequence ID" value="MEC4719623.1"/>
    <property type="molecule type" value="Genomic_DNA"/>
</dbReference>
<comment type="caution">
    <text evidence="4">The sequence shown here is derived from an EMBL/GenBank/DDBJ whole genome shotgun (WGS) entry which is preliminary data.</text>
</comment>